<keyword evidence="1" id="KW-0472">Membrane</keyword>
<feature type="transmembrane region" description="Helical" evidence="1">
    <location>
        <begin position="78"/>
        <end position="96"/>
    </location>
</feature>
<feature type="transmembrane region" description="Helical" evidence="1">
    <location>
        <begin position="202"/>
        <end position="224"/>
    </location>
</feature>
<proteinExistence type="predicted"/>
<feature type="transmembrane region" description="Helical" evidence="1">
    <location>
        <begin position="116"/>
        <end position="133"/>
    </location>
</feature>
<dbReference type="InterPro" id="IPR039447">
    <property type="entry name" value="UreH-like_TM_dom"/>
</dbReference>
<comment type="caution">
    <text evidence="3">The sequence shown here is derived from an EMBL/GenBank/DDBJ whole genome shotgun (WGS) entry which is preliminary data.</text>
</comment>
<sequence>MSSQRGGDCSGCITLVESVRAILRIMEFIDLWNPTHPGVAAALVTALLLGLVHGMVPDEHTWPITFSYAVGSYSTRKGLRAGLLFSLTFTVQRAIASELAWLGLSQWMQNDWLNQALFVPIGLLMAGGGWLMLRQRRAMHLHLIGECQQDRLDDTPETIHWTRMTGWMPALHGFVAGWGFGAFALILYTTLAPAMPSAAWGWLPGALFGLGTLIVQAVAGALFGRMAASRKLSPQAIRAVALTTAARTLLWGGAAYMTAGVFGLLFPSLANWSIDTGLHVHGLSHIDLPLVLAVVCVAGVGLGTFITQTRTLRALQDTVASSK</sequence>
<dbReference type="RefSeq" id="WP_223247721.1">
    <property type="nucleotide sequence ID" value="NZ_BGOW01000013.1"/>
</dbReference>
<keyword evidence="4" id="KW-1185">Reference proteome</keyword>
<feature type="transmembrane region" description="Helical" evidence="1">
    <location>
        <begin position="245"/>
        <end position="266"/>
    </location>
</feature>
<gene>
    <name evidence="3" type="ORF">SFMTTN_1375</name>
</gene>
<dbReference type="EMBL" id="BGOW01000013">
    <property type="protein sequence ID" value="GBL45565.1"/>
    <property type="molecule type" value="Genomic_DNA"/>
</dbReference>
<organism evidence="3 4">
    <name type="scientific">Sulfuriferula multivorans</name>
    <dbReference type="NCBI Taxonomy" id="1559896"/>
    <lineage>
        <taxon>Bacteria</taxon>
        <taxon>Pseudomonadati</taxon>
        <taxon>Pseudomonadota</taxon>
        <taxon>Betaproteobacteria</taxon>
        <taxon>Nitrosomonadales</taxon>
        <taxon>Sulfuricellaceae</taxon>
        <taxon>Sulfuriferula</taxon>
    </lineage>
</organism>
<name>A0A401JD15_9PROT</name>
<feature type="transmembrane region" description="Helical" evidence="1">
    <location>
        <begin position="286"/>
        <end position="306"/>
    </location>
</feature>
<evidence type="ECO:0000313" key="4">
    <source>
        <dbReference type="Proteomes" id="UP000286806"/>
    </source>
</evidence>
<evidence type="ECO:0000259" key="2">
    <source>
        <dbReference type="Pfam" id="PF13386"/>
    </source>
</evidence>
<dbReference type="Proteomes" id="UP000286806">
    <property type="component" value="Unassembled WGS sequence"/>
</dbReference>
<keyword evidence="1" id="KW-0812">Transmembrane</keyword>
<keyword evidence="1" id="KW-1133">Transmembrane helix</keyword>
<protein>
    <submittedName>
        <fullName evidence="3">Hypothetic protein</fullName>
    </submittedName>
</protein>
<dbReference type="Pfam" id="PF13386">
    <property type="entry name" value="DsbD_2"/>
    <property type="match status" value="1"/>
</dbReference>
<evidence type="ECO:0000313" key="3">
    <source>
        <dbReference type="EMBL" id="GBL45565.1"/>
    </source>
</evidence>
<accession>A0A401JD15</accession>
<feature type="domain" description="Urease accessory protein UreH-like transmembrane" evidence="2">
    <location>
        <begin position="103"/>
        <end position="243"/>
    </location>
</feature>
<dbReference type="AlphaFoldDB" id="A0A401JD15"/>
<feature type="transmembrane region" description="Helical" evidence="1">
    <location>
        <begin position="170"/>
        <end position="190"/>
    </location>
</feature>
<evidence type="ECO:0000256" key="1">
    <source>
        <dbReference type="SAM" id="Phobius"/>
    </source>
</evidence>
<reference evidence="3 4" key="1">
    <citation type="journal article" date="2019" name="Front. Microbiol.">
        <title>Genomes of Neutrophilic Sulfur-Oxidizing Chemolithoautotrophs Representing 9 Proteobacterial Species From 8 Genera.</title>
        <authorList>
            <person name="Watanabe T."/>
            <person name="Kojima H."/>
            <person name="Umezawa K."/>
            <person name="Hori C."/>
            <person name="Takasuka T.E."/>
            <person name="Kato Y."/>
            <person name="Fukui M."/>
        </authorList>
    </citation>
    <scope>NUCLEOTIDE SEQUENCE [LARGE SCALE GENOMIC DNA]</scope>
    <source>
        <strain evidence="3 4">TTN</strain>
    </source>
</reference>
<feature type="transmembrane region" description="Helical" evidence="1">
    <location>
        <begin position="38"/>
        <end position="57"/>
    </location>
</feature>